<dbReference type="AlphaFoldDB" id="A0A098VMA7"/>
<dbReference type="GO" id="GO:0000340">
    <property type="term" value="F:RNA 7-methylguanosine cap binding"/>
    <property type="evidence" value="ECO:0007669"/>
    <property type="project" value="TreeGrafter"/>
</dbReference>
<dbReference type="GO" id="GO:0000290">
    <property type="term" value="P:deadenylation-dependent decapping of nuclear-transcribed mRNA"/>
    <property type="evidence" value="ECO:0007669"/>
    <property type="project" value="InterPro"/>
</dbReference>
<proteinExistence type="predicted"/>
<dbReference type="InterPro" id="IPR008594">
    <property type="entry name" value="DcpS/DCS2"/>
</dbReference>
<dbReference type="RefSeq" id="XP_013236527.1">
    <property type="nucleotide sequence ID" value="XM_013381073.1"/>
</dbReference>
<evidence type="ECO:0000313" key="2">
    <source>
        <dbReference type="Proteomes" id="UP000029725"/>
    </source>
</evidence>
<dbReference type="Gene3D" id="3.30.428.10">
    <property type="entry name" value="HIT-like"/>
    <property type="match status" value="1"/>
</dbReference>
<dbReference type="PANTHER" id="PTHR12978:SF0">
    <property type="entry name" value="M7GPPPX DIPHOSPHATASE"/>
    <property type="match status" value="1"/>
</dbReference>
<dbReference type="PANTHER" id="PTHR12978">
    <property type="entry name" value="HISTIDINE TRIAD HIT PROTEIN MEMBER"/>
    <property type="match status" value="1"/>
</dbReference>
<dbReference type="GO" id="GO:0016787">
    <property type="term" value="F:hydrolase activity"/>
    <property type="evidence" value="ECO:0007669"/>
    <property type="project" value="InterPro"/>
</dbReference>
<dbReference type="VEuPathDB" id="MicrosporidiaDB:DI09_8p390"/>
<comment type="caution">
    <text evidence="1">The sequence shown here is derived from an EMBL/GenBank/DDBJ whole genome shotgun (WGS) entry which is preliminary data.</text>
</comment>
<dbReference type="GeneID" id="25261040"/>
<keyword evidence="2" id="KW-1185">Reference proteome</keyword>
<dbReference type="EMBL" id="JMKJ01000601">
    <property type="protein sequence ID" value="KGG50100.1"/>
    <property type="molecule type" value="Genomic_DNA"/>
</dbReference>
<dbReference type="InterPro" id="IPR036265">
    <property type="entry name" value="HIT-like_sf"/>
</dbReference>
<dbReference type="Proteomes" id="UP000029725">
    <property type="component" value="Unassembled WGS sequence"/>
</dbReference>
<dbReference type="SUPFAM" id="SSF54197">
    <property type="entry name" value="HIT-like"/>
    <property type="match status" value="1"/>
</dbReference>
<reference evidence="1 2" key="1">
    <citation type="submission" date="2014-04" db="EMBL/GenBank/DDBJ databases">
        <title>A new species of microsporidia sheds light on the evolution of extreme parasitism.</title>
        <authorList>
            <person name="Haag K.L."/>
            <person name="James T.Y."/>
            <person name="Larsson R."/>
            <person name="Schaer T.M."/>
            <person name="Refardt D."/>
            <person name="Pombert J.-F."/>
            <person name="Ebert D."/>
        </authorList>
    </citation>
    <scope>NUCLEOTIDE SEQUENCE [LARGE SCALE GENOMIC DNA]</scope>
    <source>
        <strain evidence="1 2">UGP3</strain>
        <tissue evidence="1">Spores</tissue>
    </source>
</reference>
<evidence type="ECO:0000313" key="1">
    <source>
        <dbReference type="EMBL" id="KGG50100.1"/>
    </source>
</evidence>
<dbReference type="Pfam" id="PF11969">
    <property type="entry name" value="DcpS_C"/>
    <property type="match status" value="1"/>
</dbReference>
<dbReference type="HOGENOM" id="CLU_1294689_0_0_1"/>
<gene>
    <name evidence="1" type="ORF">DI09_8p390</name>
</gene>
<dbReference type="GO" id="GO:0005634">
    <property type="term" value="C:nucleus"/>
    <property type="evidence" value="ECO:0007669"/>
    <property type="project" value="TreeGrafter"/>
</dbReference>
<dbReference type="OrthoDB" id="10264956at2759"/>
<dbReference type="GO" id="GO:0000932">
    <property type="term" value="C:P-body"/>
    <property type="evidence" value="ECO:0007669"/>
    <property type="project" value="TreeGrafter"/>
</dbReference>
<organism evidence="1 2">
    <name type="scientific">Mitosporidium daphniae</name>
    <dbReference type="NCBI Taxonomy" id="1485682"/>
    <lineage>
        <taxon>Eukaryota</taxon>
        <taxon>Fungi</taxon>
        <taxon>Fungi incertae sedis</taxon>
        <taxon>Microsporidia</taxon>
        <taxon>Mitosporidium</taxon>
    </lineage>
</organism>
<accession>A0A098VMA7</accession>
<name>A0A098VMA7_9MICR</name>
<sequence>MKSKNGSRYLPCLSGLQEVAFDSTRKRTTFLAESEGSKALVSIEAKPVSKLDLEKVQEDPTSSSLELIHSNDRWSSYSSSNMKIDITLPATEREISAASSKDFERLVCEPPQLYVSKIRPFIESSPEHQPPLWIKNILNGTSEQDRIIFKNEEFVILPDSKWCGKDRRSLYLLVLFTDGSLRTIRDLSTDRHLALLKELKSILKVFGVDYVKF</sequence>
<protein>
    <submittedName>
        <fullName evidence="1">Uncharacterized protein</fullName>
    </submittedName>
</protein>